<dbReference type="Gene3D" id="3.40.50.2000">
    <property type="entry name" value="Glycogen Phosphorylase B"/>
    <property type="match status" value="2"/>
</dbReference>
<dbReference type="CDD" id="cd03784">
    <property type="entry name" value="GT1_Gtf-like"/>
    <property type="match status" value="1"/>
</dbReference>
<sequence>MSSPKAHVVLFSYEGWGHLRPLTVLAAKIVKTRPTYVTLLTNPKYLERVQTEVSRNFKSGDSTRDLIRVIAMPIPDDSTMINPAGINTAFAVTYKQLVTREPIKCAQFGTTYSPLPVPTAVVLDVVFAKAPLDVVRATHSVKVYAWYTGSAAFINLAFESGGDPRPEIEAKIKETGLSFNEATNEVIFNTTGEVLHLPGLPPMHDYEHQPQEMYQKGINGRFMLDGRSLLEECDGLIMTTPEEYEPESIADIKRWFGKTSRNVYHLGPLLPALNDPKVLAEEKSISTNGQQISDFMDSVLKSHGPQSMVYMAFGSIFWSVEPEKIWAFVDVLIEKKIPFVVSHASPFASVPDSVQEKVEKSGLGILSQFTPQHSILAHPVTGWFVTHCGQNSVIETIVFGIPMICWPFSADQPANAARLTDILDVAYELYEIRNGLGLKPIFRNGKVPIGTVEAVREEAARVLEDAFLGDGKRKRENLEKLREAVLDSWSDGGSSRLSMDALADALDA</sequence>
<dbReference type="SUPFAM" id="SSF53756">
    <property type="entry name" value="UDP-Glycosyltransferase/glycogen phosphorylase"/>
    <property type="match status" value="1"/>
</dbReference>
<evidence type="ECO:0000313" key="3">
    <source>
        <dbReference type="Proteomes" id="UP001212997"/>
    </source>
</evidence>
<keyword evidence="3" id="KW-1185">Reference proteome</keyword>
<dbReference type="PANTHER" id="PTHR48049">
    <property type="entry name" value="GLYCOSYLTRANSFERASE"/>
    <property type="match status" value="1"/>
</dbReference>
<evidence type="ECO:0000256" key="1">
    <source>
        <dbReference type="ARBA" id="ARBA00022679"/>
    </source>
</evidence>
<name>A0AAD5YIZ0_9APHY</name>
<proteinExistence type="predicted"/>
<dbReference type="GO" id="GO:0035251">
    <property type="term" value="F:UDP-glucosyltransferase activity"/>
    <property type="evidence" value="ECO:0007669"/>
    <property type="project" value="InterPro"/>
</dbReference>
<dbReference type="EMBL" id="JANAWD010000093">
    <property type="protein sequence ID" value="KAJ3487390.1"/>
    <property type="molecule type" value="Genomic_DNA"/>
</dbReference>
<gene>
    <name evidence="2" type="ORF">NLI96_g3559</name>
</gene>
<dbReference type="Pfam" id="PF00201">
    <property type="entry name" value="UDPGT"/>
    <property type="match status" value="1"/>
</dbReference>
<organism evidence="2 3">
    <name type="scientific">Meripilus lineatus</name>
    <dbReference type="NCBI Taxonomy" id="2056292"/>
    <lineage>
        <taxon>Eukaryota</taxon>
        <taxon>Fungi</taxon>
        <taxon>Dikarya</taxon>
        <taxon>Basidiomycota</taxon>
        <taxon>Agaricomycotina</taxon>
        <taxon>Agaricomycetes</taxon>
        <taxon>Polyporales</taxon>
        <taxon>Meripilaceae</taxon>
        <taxon>Meripilus</taxon>
    </lineage>
</organism>
<comment type="caution">
    <text evidence="2">The sequence shown here is derived from an EMBL/GenBank/DDBJ whole genome shotgun (WGS) entry which is preliminary data.</text>
</comment>
<evidence type="ECO:0000313" key="2">
    <source>
        <dbReference type="EMBL" id="KAJ3487390.1"/>
    </source>
</evidence>
<keyword evidence="1" id="KW-0808">Transferase</keyword>
<dbReference type="PANTHER" id="PTHR48049:SF132">
    <property type="entry name" value="GLYCOSYLTRANSFERASE"/>
    <property type="match status" value="1"/>
</dbReference>
<reference evidence="2" key="1">
    <citation type="submission" date="2022-07" db="EMBL/GenBank/DDBJ databases">
        <title>Genome Sequence of Physisporinus lineatus.</title>
        <authorList>
            <person name="Buettner E."/>
        </authorList>
    </citation>
    <scope>NUCLEOTIDE SEQUENCE</scope>
    <source>
        <strain evidence="2">VT162</strain>
    </source>
</reference>
<dbReference type="Proteomes" id="UP001212997">
    <property type="component" value="Unassembled WGS sequence"/>
</dbReference>
<dbReference type="InterPro" id="IPR050481">
    <property type="entry name" value="UDP-glycosyltransf_plant"/>
</dbReference>
<protein>
    <submittedName>
        <fullName evidence="2">Uncharacterized protein</fullName>
    </submittedName>
</protein>
<dbReference type="InterPro" id="IPR002213">
    <property type="entry name" value="UDP_glucos_trans"/>
</dbReference>
<dbReference type="AlphaFoldDB" id="A0AAD5YIZ0"/>
<accession>A0AAD5YIZ0</accession>